<gene>
    <name evidence="2" type="ORF">FD51_GL001668</name>
</gene>
<feature type="transmembrane region" description="Helical" evidence="1">
    <location>
        <begin position="12"/>
        <end position="29"/>
    </location>
</feature>
<dbReference type="eggNOG" id="ENOG5030A3Y">
    <property type="taxonomic scope" value="Bacteria"/>
</dbReference>
<evidence type="ECO:0000313" key="2">
    <source>
        <dbReference type="EMBL" id="KRK10738.1"/>
    </source>
</evidence>
<comment type="caution">
    <text evidence="2">The sequence shown here is derived from an EMBL/GenBank/DDBJ whole genome shotgun (WGS) entry which is preliminary data.</text>
</comment>
<dbReference type="PATRIC" id="fig|1423816.3.peg.1741"/>
<evidence type="ECO:0000256" key="1">
    <source>
        <dbReference type="SAM" id="Phobius"/>
    </source>
</evidence>
<proteinExistence type="predicted"/>
<accession>A0A0R1ETW2</accession>
<dbReference type="AlphaFoldDB" id="A0A0R1ETW2"/>
<dbReference type="Proteomes" id="UP000051984">
    <property type="component" value="Unassembled WGS sequence"/>
</dbReference>
<keyword evidence="1" id="KW-0812">Transmembrane</keyword>
<protein>
    <submittedName>
        <fullName evidence="2">Uncharacterized protein</fullName>
    </submittedName>
</protein>
<keyword evidence="1" id="KW-0472">Membrane</keyword>
<sequence length="406" mass="45640">MYRASEFANSYFVSRILTHFIFGVMSAMIHGRMKKTIPLGVSSMRALRLALTDFLGTREVYQVVCRDNLINIDYIVDPTTLEGAAENELTGADAAAFIAKLSALDFNAWRKPSAEKPPMLADTRWELTITDDGGQKDRYEGGQPLPENFETLLSLLKYAVTVPGGHFLPATAWQLDYVRFGTIQLPKFDGPGRFLNRQLRYRRTYLIDAEHNQVVLKTAYAEPLSDHDVVYHDPELVASLAKKVTDAVAGLGDLTAITVDPAQRPRAILVLTVKYPHGEPTQLQVNAETDLKMKKLWQTVTAAIQNFRRIGERRDLQEANQLGPQLMHYIKVNFRQGSKDYLYKTDLPGLQEGDVVIVPVGNEGRTLHGEVVDAQVMPPIHFPVHPDKIKQVIGLADWDDEDDDWV</sequence>
<keyword evidence="1" id="KW-1133">Transmembrane helix</keyword>
<name>A0A0R1ETW2_LACZE</name>
<evidence type="ECO:0000313" key="3">
    <source>
        <dbReference type="Proteomes" id="UP000051984"/>
    </source>
</evidence>
<organism evidence="2 3">
    <name type="scientific">Lacticaseibacillus zeae DSM 20178 = KCTC 3804</name>
    <dbReference type="NCBI Taxonomy" id="1423816"/>
    <lineage>
        <taxon>Bacteria</taxon>
        <taxon>Bacillati</taxon>
        <taxon>Bacillota</taxon>
        <taxon>Bacilli</taxon>
        <taxon>Lactobacillales</taxon>
        <taxon>Lactobacillaceae</taxon>
        <taxon>Lacticaseibacillus</taxon>
    </lineage>
</organism>
<reference evidence="2 3" key="1">
    <citation type="journal article" date="2015" name="Genome Announc.">
        <title>Expanding the biotechnology potential of lactobacilli through comparative genomics of 213 strains and associated genera.</title>
        <authorList>
            <person name="Sun Z."/>
            <person name="Harris H.M."/>
            <person name="McCann A."/>
            <person name="Guo C."/>
            <person name="Argimon S."/>
            <person name="Zhang W."/>
            <person name="Yang X."/>
            <person name="Jeffery I.B."/>
            <person name="Cooney J.C."/>
            <person name="Kagawa T.F."/>
            <person name="Liu W."/>
            <person name="Song Y."/>
            <person name="Salvetti E."/>
            <person name="Wrobel A."/>
            <person name="Rasinkangas P."/>
            <person name="Parkhill J."/>
            <person name="Rea M.C."/>
            <person name="O'Sullivan O."/>
            <person name="Ritari J."/>
            <person name="Douillard F.P."/>
            <person name="Paul Ross R."/>
            <person name="Yang R."/>
            <person name="Briner A.E."/>
            <person name="Felis G.E."/>
            <person name="de Vos W.M."/>
            <person name="Barrangou R."/>
            <person name="Klaenhammer T.R."/>
            <person name="Caufield P.W."/>
            <person name="Cui Y."/>
            <person name="Zhang H."/>
            <person name="O'Toole P.W."/>
        </authorList>
    </citation>
    <scope>NUCLEOTIDE SEQUENCE [LARGE SCALE GENOMIC DNA]</scope>
    <source>
        <strain evidence="2 3">DSM 20178</strain>
    </source>
</reference>
<dbReference type="EMBL" id="AZCT01000020">
    <property type="protein sequence ID" value="KRK10738.1"/>
    <property type="molecule type" value="Genomic_DNA"/>
</dbReference>